<organism evidence="2">
    <name type="scientific">Shewanella oncorhynchi</name>
    <dbReference type="NCBI Taxonomy" id="2726434"/>
    <lineage>
        <taxon>Bacteria</taxon>
        <taxon>Pseudomonadati</taxon>
        <taxon>Pseudomonadota</taxon>
        <taxon>Gammaproteobacteria</taxon>
        <taxon>Alteromonadales</taxon>
        <taxon>Shewanellaceae</taxon>
        <taxon>Shewanella</taxon>
    </lineage>
</organism>
<keyword evidence="1" id="KW-0472">Membrane</keyword>
<name>A0AA50KG67_9GAMM</name>
<dbReference type="EMBL" id="CP132914">
    <property type="protein sequence ID" value="WMB73726.1"/>
    <property type="molecule type" value="Genomic_DNA"/>
</dbReference>
<dbReference type="GeneID" id="301338243"/>
<evidence type="ECO:0000313" key="2">
    <source>
        <dbReference type="EMBL" id="WMB73726.1"/>
    </source>
</evidence>
<dbReference type="AlphaFoldDB" id="A0AA50KG67"/>
<dbReference type="Proteomes" id="UP001236800">
    <property type="component" value="Chromosome"/>
</dbReference>
<evidence type="ECO:0000256" key="1">
    <source>
        <dbReference type="SAM" id="Phobius"/>
    </source>
</evidence>
<dbReference type="KEGG" id="sog:RA178_03625"/>
<reference evidence="2" key="1">
    <citation type="submission" date="2023-08" db="EMBL/GenBank/DDBJ databases">
        <title>Complete genome sequence of Shewanella oncorhynchi Z-P2, a siderophore putrebactin-producing bacterium.</title>
        <authorList>
            <person name="Zhang Y."/>
        </authorList>
    </citation>
    <scope>NUCLEOTIDE SEQUENCE</scope>
    <source>
        <strain evidence="2">Z-P2</strain>
    </source>
</reference>
<keyword evidence="1" id="KW-0812">Transmembrane</keyword>
<feature type="transmembrane region" description="Helical" evidence="1">
    <location>
        <begin position="143"/>
        <end position="164"/>
    </location>
</feature>
<accession>A0AA50KG67</accession>
<dbReference type="RefSeq" id="WP_306684574.1">
    <property type="nucleotide sequence ID" value="NZ_CP132914.1"/>
</dbReference>
<proteinExistence type="predicted"/>
<feature type="transmembrane region" description="Helical" evidence="1">
    <location>
        <begin position="12"/>
        <end position="31"/>
    </location>
</feature>
<protein>
    <submittedName>
        <fullName evidence="2">Uncharacterized protein</fullName>
    </submittedName>
</protein>
<keyword evidence="1" id="KW-1133">Transmembrane helix</keyword>
<sequence length="168" mass="19007">MITMLDKLMDYLIPVILTMLLIIALGAKPFANFIQSYKVNKETVVKLSTQLEDIKNQLNLYTTAVETLSGKDKVHFIAELEKVSNITDKNTELVSDLSKLVIKDPEKVLALKQLNMEVEVIKNNIIDIDNRVKKNDERIFSGLSFWVTLLLFALSIIIGVKVSITRAQ</sequence>
<gene>
    <name evidence="2" type="ORF">RA178_03625</name>
</gene>